<evidence type="ECO:0000256" key="1">
    <source>
        <dbReference type="ARBA" id="ARBA00010164"/>
    </source>
</evidence>
<evidence type="ECO:0000256" key="3">
    <source>
        <dbReference type="ARBA" id="ARBA00022777"/>
    </source>
</evidence>
<dbReference type="Gene3D" id="1.10.1070.20">
    <property type="match status" value="1"/>
</dbReference>
<comment type="similarity">
    <text evidence="1">Belongs to the HipA Ser/Thr kinase family.</text>
</comment>
<sequence length="347" mass="39123">MTKCRILMTPLTLDNQVVTGYTGKGLKTLTGSVRVNPCLSFTRRQFVHDLPKAQKGMSISGYQPKLQMILSNREFAVIEHLGDYILKPSPDEFPYLAENEHATMTVMARLGFEVPPHGLLSFKPEQPDDKPEFAFVIRRFDRDVKTGAPIHQEQLDGGMGIREKYGKIKADGKQYVSYERIARFLIEQVNDNLKFRIDLFRRIVYAYLLGNNDMHLRNFALIHPSSGKPALAPIYDFVSVAPYKAYFTSGFLALPLLVSEEGEKALAPGLATRYGEYLGMDFLAFGRSMGLSEKLIRNLLLAALPKEAGLVEATYRDSFMSADAIEATLQCYRQRLNRIQVLDAEPV</sequence>
<evidence type="ECO:0000259" key="4">
    <source>
        <dbReference type="Pfam" id="PF07804"/>
    </source>
</evidence>
<keyword evidence="3 5" id="KW-0418">Kinase</keyword>
<dbReference type="GO" id="GO:0005829">
    <property type="term" value="C:cytosol"/>
    <property type="evidence" value="ECO:0007669"/>
    <property type="project" value="TreeGrafter"/>
</dbReference>
<evidence type="ECO:0000256" key="2">
    <source>
        <dbReference type="ARBA" id="ARBA00022679"/>
    </source>
</evidence>
<dbReference type="InterPro" id="IPR012893">
    <property type="entry name" value="HipA-like_C"/>
</dbReference>
<keyword evidence="6" id="KW-1185">Reference proteome</keyword>
<keyword evidence="2" id="KW-0808">Transferase</keyword>
<dbReference type="Proteomes" id="UP000296159">
    <property type="component" value="Unassembled WGS sequence"/>
</dbReference>
<evidence type="ECO:0000313" key="6">
    <source>
        <dbReference type="Proteomes" id="UP000296159"/>
    </source>
</evidence>
<proteinExistence type="inferred from homology"/>
<comment type="caution">
    <text evidence="5">The sequence shown here is derived from an EMBL/GenBank/DDBJ whole genome shotgun (WGS) entry which is preliminary data.</text>
</comment>
<accession>A0A2U1U0Q6</accession>
<organism evidence="5 6">
    <name type="scientific">Brenneria corticis</name>
    <dbReference type="NCBI Taxonomy" id="2173106"/>
    <lineage>
        <taxon>Bacteria</taxon>
        <taxon>Pseudomonadati</taxon>
        <taxon>Pseudomonadota</taxon>
        <taxon>Gammaproteobacteria</taxon>
        <taxon>Enterobacterales</taxon>
        <taxon>Pectobacteriaceae</taxon>
        <taxon>Brenneria</taxon>
    </lineage>
</organism>
<name>A0A2U1U0Q6_9GAMM</name>
<gene>
    <name evidence="5" type="ORF">DDT56_11965</name>
</gene>
<evidence type="ECO:0000313" key="5">
    <source>
        <dbReference type="EMBL" id="PWC15230.1"/>
    </source>
</evidence>
<dbReference type="PANTHER" id="PTHR37419:SF6">
    <property type="entry name" value="KINASE HI_0665-RELATED"/>
    <property type="match status" value="1"/>
</dbReference>
<feature type="domain" description="HipA-like C-terminal" evidence="4">
    <location>
        <begin position="57"/>
        <end position="297"/>
    </location>
</feature>
<reference evidence="5 6" key="1">
    <citation type="submission" date="2018-04" db="EMBL/GenBank/DDBJ databases">
        <title>Brenneria corticis sp.nov.</title>
        <authorList>
            <person name="Li Y."/>
        </authorList>
    </citation>
    <scope>NUCLEOTIDE SEQUENCE [LARGE SCALE GENOMIC DNA]</scope>
    <source>
        <strain evidence="5 6">CFCC 11842</strain>
    </source>
</reference>
<dbReference type="Pfam" id="PF07804">
    <property type="entry name" value="HipA_C"/>
    <property type="match status" value="1"/>
</dbReference>
<protein>
    <submittedName>
        <fullName evidence="5">Kinase</fullName>
    </submittedName>
</protein>
<dbReference type="PANTHER" id="PTHR37419">
    <property type="entry name" value="SERINE/THREONINE-PROTEIN KINASE TOXIN HIPA"/>
    <property type="match status" value="1"/>
</dbReference>
<dbReference type="GO" id="GO:0004674">
    <property type="term" value="F:protein serine/threonine kinase activity"/>
    <property type="evidence" value="ECO:0007669"/>
    <property type="project" value="TreeGrafter"/>
</dbReference>
<dbReference type="InterPro" id="IPR052028">
    <property type="entry name" value="HipA_Ser/Thr_kinase"/>
</dbReference>
<dbReference type="AlphaFoldDB" id="A0A2U1U0Q6"/>
<dbReference type="EMBL" id="QDKH01000012">
    <property type="protein sequence ID" value="PWC15230.1"/>
    <property type="molecule type" value="Genomic_DNA"/>
</dbReference>